<keyword evidence="4" id="KW-1185">Reference proteome</keyword>
<organism evidence="3 4">
    <name type="scientific">Ilyodon furcidens</name>
    <name type="common">goldbreast splitfin</name>
    <dbReference type="NCBI Taxonomy" id="33524"/>
    <lineage>
        <taxon>Eukaryota</taxon>
        <taxon>Metazoa</taxon>
        <taxon>Chordata</taxon>
        <taxon>Craniata</taxon>
        <taxon>Vertebrata</taxon>
        <taxon>Euteleostomi</taxon>
        <taxon>Actinopterygii</taxon>
        <taxon>Neopterygii</taxon>
        <taxon>Teleostei</taxon>
        <taxon>Neoteleostei</taxon>
        <taxon>Acanthomorphata</taxon>
        <taxon>Ovalentaria</taxon>
        <taxon>Atherinomorphae</taxon>
        <taxon>Cyprinodontiformes</taxon>
        <taxon>Goodeidae</taxon>
        <taxon>Ilyodon</taxon>
    </lineage>
</organism>
<feature type="region of interest" description="Disordered" evidence="1">
    <location>
        <begin position="67"/>
        <end position="86"/>
    </location>
</feature>
<keyword evidence="2" id="KW-0732">Signal</keyword>
<dbReference type="Proteomes" id="UP001482620">
    <property type="component" value="Unassembled WGS sequence"/>
</dbReference>
<name>A0ABV0V8F7_9TELE</name>
<proteinExistence type="predicted"/>
<accession>A0ABV0V8F7</accession>
<evidence type="ECO:0000256" key="2">
    <source>
        <dbReference type="SAM" id="SignalP"/>
    </source>
</evidence>
<reference evidence="3 4" key="1">
    <citation type="submission" date="2021-06" db="EMBL/GenBank/DDBJ databases">
        <authorList>
            <person name="Palmer J.M."/>
        </authorList>
    </citation>
    <scope>NUCLEOTIDE SEQUENCE [LARGE SCALE GENOMIC DNA]</scope>
    <source>
        <strain evidence="4">if_2019</strain>
        <tissue evidence="3">Muscle</tissue>
    </source>
</reference>
<sequence>MICLLLFLDISLDHSTGNHLVESSCSDSVFVVQDNNCSDGESGTPSSDHAFLIGLDVENQDTLQQIHDQKPLETEDTGSEKSLKDGEDVECSFNQFGFVSDDP</sequence>
<feature type="chain" id="PRO_5045216739" evidence="2">
    <location>
        <begin position="18"/>
        <end position="103"/>
    </location>
</feature>
<evidence type="ECO:0000313" key="3">
    <source>
        <dbReference type="EMBL" id="MEQ2252412.1"/>
    </source>
</evidence>
<evidence type="ECO:0000256" key="1">
    <source>
        <dbReference type="SAM" id="MobiDB-lite"/>
    </source>
</evidence>
<evidence type="ECO:0000313" key="4">
    <source>
        <dbReference type="Proteomes" id="UP001482620"/>
    </source>
</evidence>
<comment type="caution">
    <text evidence="3">The sequence shown here is derived from an EMBL/GenBank/DDBJ whole genome shotgun (WGS) entry which is preliminary data.</text>
</comment>
<gene>
    <name evidence="3" type="ORF">ILYODFUR_021507</name>
</gene>
<protein>
    <submittedName>
        <fullName evidence="3">Uncharacterized protein</fullName>
    </submittedName>
</protein>
<dbReference type="EMBL" id="JAHRIQ010094982">
    <property type="protein sequence ID" value="MEQ2252412.1"/>
    <property type="molecule type" value="Genomic_DNA"/>
</dbReference>
<feature type="signal peptide" evidence="2">
    <location>
        <begin position="1"/>
        <end position="17"/>
    </location>
</feature>